<proteinExistence type="predicted"/>
<sequence length="57" mass="6355">MTDEHTAALERALDSVKNAREILLSINDYWLEESLVLSNLKAAENLLNSAIDEEPKG</sequence>
<organism evidence="1">
    <name type="scientific">marine sediment metagenome</name>
    <dbReference type="NCBI Taxonomy" id="412755"/>
    <lineage>
        <taxon>unclassified sequences</taxon>
        <taxon>metagenomes</taxon>
        <taxon>ecological metagenomes</taxon>
    </lineage>
</organism>
<protein>
    <submittedName>
        <fullName evidence="1">Uncharacterized protein</fullName>
    </submittedName>
</protein>
<reference evidence="1" key="1">
    <citation type="journal article" date="2015" name="Nature">
        <title>Complex archaea that bridge the gap between prokaryotes and eukaryotes.</title>
        <authorList>
            <person name="Spang A."/>
            <person name="Saw J.H."/>
            <person name="Jorgensen S.L."/>
            <person name="Zaremba-Niedzwiedzka K."/>
            <person name="Martijn J."/>
            <person name="Lind A.E."/>
            <person name="van Eijk R."/>
            <person name="Schleper C."/>
            <person name="Guy L."/>
            <person name="Ettema T.J."/>
        </authorList>
    </citation>
    <scope>NUCLEOTIDE SEQUENCE</scope>
</reference>
<dbReference type="EMBL" id="LAZR01012118">
    <property type="protein sequence ID" value="KKM39535.1"/>
    <property type="molecule type" value="Genomic_DNA"/>
</dbReference>
<evidence type="ECO:0000313" key="1">
    <source>
        <dbReference type="EMBL" id="KKM39535.1"/>
    </source>
</evidence>
<comment type="caution">
    <text evidence="1">The sequence shown here is derived from an EMBL/GenBank/DDBJ whole genome shotgun (WGS) entry which is preliminary data.</text>
</comment>
<name>A0A0F9L2K9_9ZZZZ</name>
<dbReference type="AlphaFoldDB" id="A0A0F9L2K9"/>
<accession>A0A0F9L2K9</accession>
<gene>
    <name evidence="1" type="ORF">LCGC14_1564410</name>
</gene>